<dbReference type="RefSeq" id="WP_235864314.1">
    <property type="nucleotide sequence ID" value="NZ_JACHEJ010000011.1"/>
</dbReference>
<gene>
    <name evidence="2" type="ORF">HNQ75_003600</name>
</gene>
<organism evidence="2 3">
    <name type="scientific">Pseudorhizobium flavum</name>
    <dbReference type="NCBI Taxonomy" id="1335061"/>
    <lineage>
        <taxon>Bacteria</taxon>
        <taxon>Pseudomonadati</taxon>
        <taxon>Pseudomonadota</taxon>
        <taxon>Alphaproteobacteria</taxon>
        <taxon>Hyphomicrobiales</taxon>
        <taxon>Rhizobiaceae</taxon>
        <taxon>Rhizobium/Agrobacterium group</taxon>
        <taxon>Pseudorhizobium</taxon>
    </lineage>
</organism>
<comment type="caution">
    <text evidence="2">The sequence shown here is derived from an EMBL/GenBank/DDBJ whole genome shotgun (WGS) entry which is preliminary data.</text>
</comment>
<evidence type="ECO:0000259" key="1">
    <source>
        <dbReference type="Pfam" id="PF07715"/>
    </source>
</evidence>
<dbReference type="InterPro" id="IPR012910">
    <property type="entry name" value="Plug_dom"/>
</dbReference>
<evidence type="ECO:0000313" key="2">
    <source>
        <dbReference type="EMBL" id="MBB6181612.1"/>
    </source>
</evidence>
<reference evidence="2 3" key="1">
    <citation type="submission" date="2020-08" db="EMBL/GenBank/DDBJ databases">
        <title>Genomic Encyclopedia of Type Strains, Phase IV (KMG-IV): sequencing the most valuable type-strain genomes for metagenomic binning, comparative biology and taxonomic classification.</title>
        <authorList>
            <person name="Goeker M."/>
        </authorList>
    </citation>
    <scope>NUCLEOTIDE SEQUENCE [LARGE SCALE GENOMIC DNA]</scope>
    <source>
        <strain evidence="2 3">DSM 102134</strain>
    </source>
</reference>
<name>A0A7W9Z0D8_9HYPH</name>
<protein>
    <submittedName>
        <fullName evidence="2">Outer membrane receptor for Fe3+-dicitrate</fullName>
    </submittedName>
</protein>
<dbReference type="InterPro" id="IPR037066">
    <property type="entry name" value="Plug_dom_sf"/>
</dbReference>
<dbReference type="SUPFAM" id="SSF56935">
    <property type="entry name" value="Porins"/>
    <property type="match status" value="1"/>
</dbReference>
<dbReference type="Proteomes" id="UP000535501">
    <property type="component" value="Unassembled WGS sequence"/>
</dbReference>
<keyword evidence="2" id="KW-0675">Receptor</keyword>
<dbReference type="Pfam" id="PF07715">
    <property type="entry name" value="Plug"/>
    <property type="match status" value="1"/>
</dbReference>
<dbReference type="Gene3D" id="2.170.130.10">
    <property type="entry name" value="TonB-dependent receptor, plug domain"/>
    <property type="match status" value="1"/>
</dbReference>
<evidence type="ECO:0000313" key="3">
    <source>
        <dbReference type="Proteomes" id="UP000535501"/>
    </source>
</evidence>
<dbReference type="EMBL" id="JACHEJ010000011">
    <property type="protein sequence ID" value="MBB6181612.1"/>
    <property type="molecule type" value="Genomic_DNA"/>
</dbReference>
<dbReference type="AlphaFoldDB" id="A0A7W9Z0D8"/>
<sequence length="130" mass="13575">MIDAGLEASLGIIKASLRALPGGATAISSQDYAGSVAPTLSDALAGVPGVVLQDFFGGNDQPRIQIRGSGLQQNPVERGILVLRDGVPINRADGSYIAGFINPARQISWRFIAAIWPTGWGQRCSAARST</sequence>
<keyword evidence="3" id="KW-1185">Reference proteome</keyword>
<feature type="domain" description="TonB-dependent receptor plug" evidence="1">
    <location>
        <begin position="17"/>
        <end position="103"/>
    </location>
</feature>
<accession>A0A7W9Z0D8</accession>
<proteinExistence type="predicted"/>